<dbReference type="GeneTree" id="ENSGT01120000276152"/>
<accession>A0A8C5C7B1</accession>
<proteinExistence type="predicted"/>
<dbReference type="AlphaFoldDB" id="A0A8C5C7B1"/>
<name>A0A8C5C7B1_GADMO</name>
<reference evidence="1" key="1">
    <citation type="submission" date="2019-07" db="EMBL/GenBank/DDBJ databases">
        <authorList>
            <consortium name="Wellcome Sanger Institute Data Sharing"/>
        </authorList>
    </citation>
    <scope>NUCLEOTIDE SEQUENCE [LARGE SCALE GENOMIC DNA]</scope>
</reference>
<reference evidence="1" key="2">
    <citation type="submission" date="2025-08" db="UniProtKB">
        <authorList>
            <consortium name="Ensembl"/>
        </authorList>
    </citation>
    <scope>IDENTIFICATION</scope>
</reference>
<organism evidence="1 2">
    <name type="scientific">Gadus morhua</name>
    <name type="common">Atlantic cod</name>
    <dbReference type="NCBI Taxonomy" id="8049"/>
    <lineage>
        <taxon>Eukaryota</taxon>
        <taxon>Metazoa</taxon>
        <taxon>Chordata</taxon>
        <taxon>Craniata</taxon>
        <taxon>Vertebrata</taxon>
        <taxon>Euteleostomi</taxon>
        <taxon>Actinopterygii</taxon>
        <taxon>Neopterygii</taxon>
        <taxon>Teleostei</taxon>
        <taxon>Neoteleostei</taxon>
        <taxon>Acanthomorphata</taxon>
        <taxon>Zeiogadaria</taxon>
        <taxon>Gadariae</taxon>
        <taxon>Gadiformes</taxon>
        <taxon>Gadoidei</taxon>
        <taxon>Gadidae</taxon>
        <taxon>Gadus</taxon>
    </lineage>
</organism>
<keyword evidence="2" id="KW-1185">Reference proteome</keyword>
<reference evidence="1" key="3">
    <citation type="submission" date="2025-09" db="UniProtKB">
        <authorList>
            <consortium name="Ensembl"/>
        </authorList>
    </citation>
    <scope>IDENTIFICATION</scope>
</reference>
<protein>
    <submittedName>
        <fullName evidence="1">Uncharacterized protein</fullName>
    </submittedName>
</protein>
<evidence type="ECO:0000313" key="2">
    <source>
        <dbReference type="Proteomes" id="UP000694546"/>
    </source>
</evidence>
<dbReference type="Ensembl" id="ENSGMOT00000037009.1">
    <property type="protein sequence ID" value="ENSGMOP00000057757.1"/>
    <property type="gene ID" value="ENSGMOG00000027849.1"/>
</dbReference>
<dbReference type="Proteomes" id="UP000694546">
    <property type="component" value="Chromosome 1"/>
</dbReference>
<evidence type="ECO:0000313" key="1">
    <source>
        <dbReference type="Ensembl" id="ENSGMOP00000057757.1"/>
    </source>
</evidence>
<sequence length="298" mass="32564">VHALDDVPAVVEDAADVLRVHGAREVGVAVVATVPARRELVSDEVLCPGDPRVLPLLRRRCGGRRADVKAVTRILTTPDLPSGISVLLVEEQDDGDGPQPPGEHTHTRLDPVVWVRAWVPAAGHHEDNGRHVTIKALDPFPTFIPLSPDIEHTEWVREGFVSSGKTKQMPPPGGEARNHRVAGVHGAWELIPTKHAPQCFLMCSVSLEMFGEVVLEIELITWHRLWHLKIVLSIDSQLQLQLGHLADAFIQSDLHRLIHTLTHRRQSQPCKATASSSGAVRVKCLAQGHINTQLGGAG</sequence>